<evidence type="ECO:0000259" key="2">
    <source>
        <dbReference type="PROSITE" id="PS50994"/>
    </source>
</evidence>
<dbReference type="InterPro" id="IPR001584">
    <property type="entry name" value="Integrase_cat-core"/>
</dbReference>
<dbReference type="PANTHER" id="PTHR35004:SF6">
    <property type="entry name" value="TRANSPOSASE"/>
    <property type="match status" value="1"/>
</dbReference>
<dbReference type="Proteomes" id="UP000002714">
    <property type="component" value="Chromosome"/>
</dbReference>
<dbReference type="EMBL" id="CP000153">
    <property type="protein sequence ID" value="ABB44867.1"/>
    <property type="molecule type" value="Genomic_DNA"/>
</dbReference>
<keyword evidence="5" id="KW-1185">Reference proteome</keyword>
<name>Q30Q64_SULDN</name>
<dbReference type="KEGG" id="tdn:Suden_1590"/>
<sequence length="618" mass="71881">MSKLDLSIGSKVFYNNVEHIILKAVNFHTLSIAPTNNQNEIINVKIQDLSSKPQEEKTQLDSYTDEEWSEAKKKYNAIKELVFRKKSRDEVEEVAAKYKVTAMTVYRWIKTYEESEKISSLISSKHKRGKKGSRIEPLTNKVIEDVIEELYLTKQRIGFPKIFNTIKAECKKLNIIPPHENTVRNRIKTIDPKFALKKRFSAKKANEKYGNFEGEYPEGNFPLEVYQIDHTPLDIILVDSHSRKPLGRPYLTLAIDVYSRMVAGFYLSLQAPGYFSVSQCLYNAFLPKDDFLKKYDIQGEWEIYGIPSKYAVDNGKDLIGLDMQRVCDEFGMTMVRRPVGRPQYGSHVERIFLTINKEIHNLPGTTFSNIAEKAEYDSIKNATFTLDEITKWLTEFIVNVYHNRVHHGIGMTPRQKYSLGIFGDDENPGTGLPPIVEDRESIKIALLPAFYRTVQKDGITLDGITYYSDVLRTWINRDDEQGNKLKFKVKRDPLSIQKLYFFDPELKEYFELSYRKLHAPDMTVWDLYTAKRYLKENSIKDTNEDDLFDAYERLTHIEKQAKEKTAKHKIRKSKAPKMSDIKSKSKTESQVVKEKETKQADDVFHDLFDNIETFHIKE</sequence>
<dbReference type="OrthoDB" id="5439087at2"/>
<evidence type="ECO:0000313" key="5">
    <source>
        <dbReference type="Proteomes" id="UP000002714"/>
    </source>
</evidence>
<evidence type="ECO:0000256" key="1">
    <source>
        <dbReference type="SAM" id="MobiDB-lite"/>
    </source>
</evidence>
<feature type="compositionally biased region" description="Basic and acidic residues" evidence="1">
    <location>
        <begin position="577"/>
        <end position="597"/>
    </location>
</feature>
<dbReference type="PANTHER" id="PTHR35004">
    <property type="entry name" value="TRANSPOSASE RV3428C-RELATED"/>
    <property type="match status" value="1"/>
</dbReference>
<dbReference type="GO" id="GO:0003676">
    <property type="term" value="F:nucleic acid binding"/>
    <property type="evidence" value="ECO:0007669"/>
    <property type="project" value="InterPro"/>
</dbReference>
<dbReference type="Pfam" id="PF09299">
    <property type="entry name" value="Mu-transpos_C"/>
    <property type="match status" value="1"/>
</dbReference>
<dbReference type="RefSeq" id="WP_011372326.1">
    <property type="nucleotide sequence ID" value="NC_007575.1"/>
</dbReference>
<evidence type="ECO:0000313" key="3">
    <source>
        <dbReference type="EMBL" id="ABB43972.1"/>
    </source>
</evidence>
<protein>
    <submittedName>
        <fullName evidence="4">Integrase, catalytic region</fullName>
    </submittedName>
</protein>
<dbReference type="KEGG" id="tdn:Suden_0693"/>
<organism evidence="4 5">
    <name type="scientific">Sulfurimonas denitrificans (strain ATCC 33889 / DSM 1251)</name>
    <name type="common">Thiomicrospira denitrificans (strain ATCC 33889 / DSM 1251)</name>
    <dbReference type="NCBI Taxonomy" id="326298"/>
    <lineage>
        <taxon>Bacteria</taxon>
        <taxon>Pseudomonadati</taxon>
        <taxon>Campylobacterota</taxon>
        <taxon>Epsilonproteobacteria</taxon>
        <taxon>Campylobacterales</taxon>
        <taxon>Sulfurimonadaceae</taxon>
        <taxon>Sulfurimonas</taxon>
    </lineage>
</organism>
<dbReference type="GO" id="GO:0015074">
    <property type="term" value="P:DNA integration"/>
    <property type="evidence" value="ECO:0007669"/>
    <property type="project" value="InterPro"/>
</dbReference>
<dbReference type="HOGENOM" id="CLU_017991_4_0_7"/>
<dbReference type="PROSITE" id="PS50994">
    <property type="entry name" value="INTEGRASE"/>
    <property type="match status" value="1"/>
</dbReference>
<dbReference type="InterPro" id="IPR012337">
    <property type="entry name" value="RNaseH-like_sf"/>
</dbReference>
<dbReference type="EMBL" id="CP000153">
    <property type="protein sequence ID" value="ABB43972.1"/>
    <property type="molecule type" value="Genomic_DNA"/>
</dbReference>
<feature type="domain" description="Integrase catalytic" evidence="2">
    <location>
        <begin position="218"/>
        <end position="421"/>
    </location>
</feature>
<reference evidence="4 5" key="2">
    <citation type="journal article" date="2008" name="Appl. Environ. Microbiol.">
        <title>Genome of the epsilonproteobacterial chemolithoautotroph Sulfurimonas denitrificans.</title>
        <authorList>
            <person name="Sievert S.M."/>
            <person name="Scott K.M."/>
            <person name="Klotz M.G."/>
            <person name="Chain P.S.G."/>
            <person name="Hauser L.J."/>
            <person name="Hemp J."/>
            <person name="Huegler M."/>
            <person name="Land M."/>
            <person name="Lapidus A."/>
            <person name="Larimer F.W."/>
            <person name="Lucas S."/>
            <person name="Malfatti S.A."/>
            <person name="Meyer F."/>
            <person name="Paulsen I.T."/>
            <person name="Ren Q."/>
            <person name="Simon J."/>
            <person name="Bailey K."/>
            <person name="Diaz E."/>
            <person name="Fitzpatrick K.A."/>
            <person name="Glover B."/>
            <person name="Gwatney N."/>
            <person name="Korajkic A."/>
            <person name="Long A."/>
            <person name="Mobberley J.M."/>
            <person name="Pantry S.N."/>
            <person name="Pazder G."/>
            <person name="Peterson S."/>
            <person name="Quintanilla J.D."/>
            <person name="Sprinkle R."/>
            <person name="Stephens J."/>
            <person name="Thomas P."/>
            <person name="Vaughn R."/>
            <person name="Weber M.J."/>
            <person name="Wooten L.L."/>
        </authorList>
    </citation>
    <scope>NUCLEOTIDE SEQUENCE [LARGE SCALE GENOMIC DNA]</scope>
    <source>
        <strain evidence="5">ATCC 33889 / DSM 1251</strain>
        <strain evidence="4">DSM 1251</strain>
    </source>
</reference>
<dbReference type="InterPro" id="IPR015378">
    <property type="entry name" value="Transposase-like_Mu_C"/>
</dbReference>
<reference evidence="4" key="1">
    <citation type="submission" date="2007-11" db="EMBL/GenBank/DDBJ databases">
        <title>Complete sequence of Sulfurimonas denitrificans ATCC 33889.</title>
        <authorList>
            <consortium name="US DOE Joint Genome Institute"/>
            <person name="Copeland A."/>
            <person name="Lucas S."/>
            <person name="Lapidus A."/>
            <person name="Barry K."/>
            <person name="Detter J.C."/>
            <person name="Glavina T."/>
            <person name="Hammon N."/>
            <person name="Israni S."/>
            <person name="Pitluck S."/>
            <person name="Chain P."/>
            <person name="Malfatti S."/>
            <person name="Shin M."/>
            <person name="Vergez L."/>
            <person name="Schmutz J."/>
            <person name="Larimer F."/>
            <person name="Land M."/>
            <person name="Kyrpides N."/>
            <person name="Lykidis A."/>
            <person name="Richardson P."/>
        </authorList>
    </citation>
    <scope>NUCLEOTIDE SEQUENCE</scope>
    <source>
        <strain>DSM 1251</strain>
    </source>
</reference>
<accession>Q30Q64</accession>
<dbReference type="AlphaFoldDB" id="Q30Q64"/>
<dbReference type="eggNOG" id="COG2801">
    <property type="taxonomic scope" value="Bacteria"/>
</dbReference>
<proteinExistence type="predicted"/>
<dbReference type="Gene3D" id="3.30.420.10">
    <property type="entry name" value="Ribonuclease H-like superfamily/Ribonuclease H"/>
    <property type="match status" value="1"/>
</dbReference>
<evidence type="ECO:0000313" key="4">
    <source>
        <dbReference type="EMBL" id="ABB44867.1"/>
    </source>
</evidence>
<dbReference type="SUPFAM" id="SSF53098">
    <property type="entry name" value="Ribonuclease H-like"/>
    <property type="match status" value="1"/>
</dbReference>
<gene>
    <name evidence="3" type="ordered locus">Suden_0693</name>
    <name evidence="4" type="ordered locus">Suden_1590</name>
</gene>
<feature type="compositionally biased region" description="Basic residues" evidence="1">
    <location>
        <begin position="565"/>
        <end position="575"/>
    </location>
</feature>
<dbReference type="STRING" id="326298.Suden_0693"/>
<feature type="region of interest" description="Disordered" evidence="1">
    <location>
        <begin position="562"/>
        <end position="597"/>
    </location>
</feature>
<dbReference type="InterPro" id="IPR036397">
    <property type="entry name" value="RNaseH_sf"/>
</dbReference>